<organism evidence="8 9">
    <name type="scientific">Lipingzhangella rawalii</name>
    <dbReference type="NCBI Taxonomy" id="2055835"/>
    <lineage>
        <taxon>Bacteria</taxon>
        <taxon>Bacillati</taxon>
        <taxon>Actinomycetota</taxon>
        <taxon>Actinomycetes</taxon>
        <taxon>Streptosporangiales</taxon>
        <taxon>Nocardiopsidaceae</taxon>
        <taxon>Lipingzhangella</taxon>
    </lineage>
</organism>
<protein>
    <submittedName>
        <fullName evidence="8">BMP family ABC transporter substrate-binding protein</fullName>
    </submittedName>
</protein>
<evidence type="ECO:0000259" key="7">
    <source>
        <dbReference type="Pfam" id="PF02608"/>
    </source>
</evidence>
<dbReference type="RefSeq" id="WP_310912557.1">
    <property type="nucleotide sequence ID" value="NZ_JAVLVT010000005.1"/>
</dbReference>
<evidence type="ECO:0000313" key="8">
    <source>
        <dbReference type="EMBL" id="MDS1271004.1"/>
    </source>
</evidence>
<evidence type="ECO:0000256" key="2">
    <source>
        <dbReference type="ARBA" id="ARBA00022475"/>
    </source>
</evidence>
<comment type="caution">
    <text evidence="8">The sequence shown here is derived from an EMBL/GenBank/DDBJ whole genome shotgun (WGS) entry which is preliminary data.</text>
</comment>
<dbReference type="CDD" id="cd06354">
    <property type="entry name" value="PBP1_PrnA-like"/>
    <property type="match status" value="1"/>
</dbReference>
<feature type="domain" description="ABC transporter substrate-binding protein PnrA-like" evidence="7">
    <location>
        <begin position="51"/>
        <end position="365"/>
    </location>
</feature>
<gene>
    <name evidence="8" type="ORF">RIF23_11915</name>
</gene>
<keyword evidence="2" id="KW-1003">Cell membrane</keyword>
<evidence type="ECO:0000256" key="3">
    <source>
        <dbReference type="ARBA" id="ARBA00022729"/>
    </source>
</evidence>
<dbReference type="Pfam" id="PF02608">
    <property type="entry name" value="Bmp"/>
    <property type="match status" value="1"/>
</dbReference>
<evidence type="ECO:0000256" key="1">
    <source>
        <dbReference type="ARBA" id="ARBA00004236"/>
    </source>
</evidence>
<keyword evidence="4" id="KW-0472">Membrane</keyword>
<keyword evidence="3 6" id="KW-0732">Signal</keyword>
<dbReference type="Gene3D" id="3.40.50.2300">
    <property type="match status" value="2"/>
</dbReference>
<name>A0ABU2H6S1_9ACTN</name>
<sequence length="367" mass="38777">MVKIARKVTACVAAGTLTVAMTACDTGENGDGAGNGDGPDADALNVGLAYDIGGRGDRSFNDAAYAGLELVSEELDLEVNDIEASEGESDAEKVERLELMAEEGMNPVIGVGFAYGPAMLEVAPQYPDVEFAIVDEDMTQVLEQQEEDGAEFPDDPLANVTSLLFAEEEASFLVGAAAAMATETDHVGFIGGVEVPLIGKFEAGYVAGVEHINPDVEVDTDYLTQPPDFDGFNDPARGRSAAEGQYDAGADVIYHAAGASGTGVLEAATDREELFIGVDSDQYLNAPEESQPYVLTSAIKRVDTAVFEFVQDVGDGAVDGGIERFDLANEGVDYSDSNEDLISDYTEELDDLRQQIIDGDIEVPAEP</sequence>
<comment type="subcellular location">
    <subcellularLocation>
        <location evidence="1">Cell membrane</location>
    </subcellularLocation>
</comment>
<dbReference type="PANTHER" id="PTHR34296">
    <property type="entry name" value="TRANSCRIPTIONAL ACTIVATOR PROTEIN MED"/>
    <property type="match status" value="1"/>
</dbReference>
<accession>A0ABU2H6S1</accession>
<reference evidence="9" key="1">
    <citation type="submission" date="2023-07" db="EMBL/GenBank/DDBJ databases">
        <title>Novel species in the genus Lipingzhangella isolated from Sambhar Salt Lake.</title>
        <authorList>
            <person name="Jiya N."/>
            <person name="Kajale S."/>
            <person name="Sharma A."/>
        </authorList>
    </citation>
    <scope>NUCLEOTIDE SEQUENCE [LARGE SCALE GENOMIC DNA]</scope>
    <source>
        <strain evidence="9">LS1_29</strain>
    </source>
</reference>
<evidence type="ECO:0000313" key="9">
    <source>
        <dbReference type="Proteomes" id="UP001250214"/>
    </source>
</evidence>
<keyword evidence="5" id="KW-0449">Lipoprotein</keyword>
<evidence type="ECO:0000256" key="4">
    <source>
        <dbReference type="ARBA" id="ARBA00023136"/>
    </source>
</evidence>
<proteinExistence type="predicted"/>
<keyword evidence="9" id="KW-1185">Reference proteome</keyword>
<dbReference type="Proteomes" id="UP001250214">
    <property type="component" value="Unassembled WGS sequence"/>
</dbReference>
<dbReference type="InterPro" id="IPR003760">
    <property type="entry name" value="PnrA-like"/>
</dbReference>
<feature type="signal peptide" evidence="6">
    <location>
        <begin position="1"/>
        <end position="23"/>
    </location>
</feature>
<evidence type="ECO:0000256" key="6">
    <source>
        <dbReference type="SAM" id="SignalP"/>
    </source>
</evidence>
<dbReference type="PROSITE" id="PS51257">
    <property type="entry name" value="PROKAR_LIPOPROTEIN"/>
    <property type="match status" value="1"/>
</dbReference>
<dbReference type="EMBL" id="JAVLVT010000005">
    <property type="protein sequence ID" value="MDS1271004.1"/>
    <property type="molecule type" value="Genomic_DNA"/>
</dbReference>
<feature type="chain" id="PRO_5046943653" evidence="6">
    <location>
        <begin position="24"/>
        <end position="367"/>
    </location>
</feature>
<dbReference type="InterPro" id="IPR050957">
    <property type="entry name" value="BMP_lipoprotein"/>
</dbReference>
<evidence type="ECO:0000256" key="5">
    <source>
        <dbReference type="ARBA" id="ARBA00023288"/>
    </source>
</evidence>
<dbReference type="PANTHER" id="PTHR34296:SF2">
    <property type="entry name" value="ABC TRANSPORTER GUANOSINE-BINDING PROTEIN NUPN"/>
    <property type="match status" value="1"/>
</dbReference>